<evidence type="ECO:0000256" key="2">
    <source>
        <dbReference type="ARBA" id="ARBA00023002"/>
    </source>
</evidence>
<keyword evidence="2" id="KW-0560">Oxidoreductase</keyword>
<protein>
    <submittedName>
        <fullName evidence="5">Glutamate/Leucine/Phenylalanine/Valine dehydrogenase</fullName>
    </submittedName>
</protein>
<dbReference type="Proteomes" id="UP000717585">
    <property type="component" value="Unassembled WGS sequence"/>
</dbReference>
<dbReference type="InterPro" id="IPR006096">
    <property type="entry name" value="Glu/Leu/Phe/Val/Trp_DH_C"/>
</dbReference>
<dbReference type="Pfam" id="PF00208">
    <property type="entry name" value="ELFV_dehydrog"/>
    <property type="match status" value="1"/>
</dbReference>
<feature type="domain" description="Glutamate/phenylalanine/leucine/valine/L-tryptophan dehydrogenase C-terminal" evidence="3">
    <location>
        <begin position="243"/>
        <end position="470"/>
    </location>
</feature>
<dbReference type="GO" id="GO:0005829">
    <property type="term" value="C:cytosol"/>
    <property type="evidence" value="ECO:0007669"/>
    <property type="project" value="TreeGrafter"/>
</dbReference>
<evidence type="ECO:0000256" key="1">
    <source>
        <dbReference type="ARBA" id="ARBA00006382"/>
    </source>
</evidence>
<evidence type="ECO:0000259" key="4">
    <source>
        <dbReference type="Pfam" id="PF02812"/>
    </source>
</evidence>
<sequence length="472" mass="52045">MQRSFMPDTQLHNLKAELIGQPEHMPPPQVSESALDVTLLTREAFVSDVQSVLERTEEPEYVRAATHFAEICAPLIQHVPQFTDLVIPFLTPEETAITRIYWTNIRGHRCVNRVYSVVYSTCRGPAHGPLDFIEDITMASAKIHAKQQTLLSALSQALVGGGYTAIDLDFHGLEDADKDLFAAAFATTFLAKQHRFVQFYPGATATRTDFARLYGHSHRLTDSEVIPRPDTTYGSILDPGDYRGIGGVIAFDLLYSRDHDGIKGLTTLVLGRPDAVKAAAEELIRRKALPLLYPIDNGVVADTRGFTADRLKELKKGRVQYVNSNATATFYLNPPTDIIADAVITLGPRPMTNEVLTGFLHTGTRCIVEAEKIFTSAQHAAIRESGAFLAPPQLAGLGAIIVQNMAIEQRQNVLALTVEHVNNRIETVLRAGIGQCHETIREYELDDNDFYSAATINAFQNTATALFQQGTQ</sequence>
<gene>
    <name evidence="5" type="ORF">J8273_1766</name>
</gene>
<evidence type="ECO:0000259" key="3">
    <source>
        <dbReference type="Pfam" id="PF00208"/>
    </source>
</evidence>
<accession>A0A8J6AXR6</accession>
<organism evidence="5 6">
    <name type="scientific">Carpediemonas membranifera</name>
    <dbReference type="NCBI Taxonomy" id="201153"/>
    <lineage>
        <taxon>Eukaryota</taxon>
        <taxon>Metamonada</taxon>
        <taxon>Carpediemonas-like organisms</taxon>
        <taxon>Carpediemonas</taxon>
    </lineage>
</organism>
<dbReference type="InterPro" id="IPR046346">
    <property type="entry name" value="Aminoacid_DH-like_N_sf"/>
</dbReference>
<dbReference type="PANTHER" id="PTHR43571:SF1">
    <property type="entry name" value="NADP-SPECIFIC GLUTAMATE DEHYDROGENASE 1-RELATED"/>
    <property type="match status" value="1"/>
</dbReference>
<feature type="domain" description="Glutamate/phenylalanine/leucine/valine/L-tryptophan dehydrogenase dimerisation" evidence="4">
    <location>
        <begin position="92"/>
        <end position="188"/>
    </location>
</feature>
<dbReference type="PANTHER" id="PTHR43571">
    <property type="entry name" value="NADP-SPECIFIC GLUTAMATE DEHYDROGENASE 1-RELATED"/>
    <property type="match status" value="1"/>
</dbReference>
<reference evidence="5" key="1">
    <citation type="submission" date="2021-05" db="EMBL/GenBank/DDBJ databases">
        <title>A free-living protist that lacks canonical eukaryotic 1 DNA replication and segregation systems.</title>
        <authorList>
            <person name="Salas-Leiva D.E."/>
            <person name="Tromer E.C."/>
            <person name="Curtis B.A."/>
            <person name="Jerlstrom-Hultqvist J."/>
            <person name="Kolisko M."/>
            <person name="Yi Z."/>
            <person name="Salas-Leiva J.S."/>
            <person name="Gallot-Lavallee L."/>
            <person name="Kops G.J.P.L."/>
            <person name="Archibald J.M."/>
            <person name="Simpson A.G.B."/>
            <person name="Roger A.J."/>
        </authorList>
    </citation>
    <scope>NUCLEOTIDE SEQUENCE</scope>
    <source>
        <strain evidence="5">BICM</strain>
    </source>
</reference>
<dbReference type="SUPFAM" id="SSF51735">
    <property type="entry name" value="NAD(P)-binding Rossmann-fold domains"/>
    <property type="match status" value="1"/>
</dbReference>
<proteinExistence type="inferred from homology"/>
<keyword evidence="6" id="KW-1185">Reference proteome</keyword>
<dbReference type="InterPro" id="IPR050724">
    <property type="entry name" value="Glu_Leu_Phe_Val_DH"/>
</dbReference>
<dbReference type="Pfam" id="PF02812">
    <property type="entry name" value="ELFV_dehydrog_N"/>
    <property type="match status" value="1"/>
</dbReference>
<dbReference type="GO" id="GO:0004354">
    <property type="term" value="F:glutamate dehydrogenase (NADP+) activity"/>
    <property type="evidence" value="ECO:0007669"/>
    <property type="project" value="TreeGrafter"/>
</dbReference>
<dbReference type="GO" id="GO:0006537">
    <property type="term" value="P:glutamate biosynthetic process"/>
    <property type="evidence" value="ECO:0007669"/>
    <property type="project" value="TreeGrafter"/>
</dbReference>
<dbReference type="SUPFAM" id="SSF53223">
    <property type="entry name" value="Aminoacid dehydrogenase-like, N-terminal domain"/>
    <property type="match status" value="1"/>
</dbReference>
<dbReference type="Gene3D" id="3.40.50.720">
    <property type="entry name" value="NAD(P)-binding Rossmann-like Domain"/>
    <property type="match status" value="1"/>
</dbReference>
<evidence type="ECO:0000313" key="5">
    <source>
        <dbReference type="EMBL" id="KAG9396748.1"/>
    </source>
</evidence>
<dbReference type="InterPro" id="IPR036291">
    <property type="entry name" value="NAD(P)-bd_dom_sf"/>
</dbReference>
<name>A0A8J6AXR6_9EUKA</name>
<comment type="similarity">
    <text evidence="1">Belongs to the Glu/Leu/Phe/Val dehydrogenases family.</text>
</comment>
<evidence type="ECO:0000313" key="6">
    <source>
        <dbReference type="Proteomes" id="UP000717585"/>
    </source>
</evidence>
<dbReference type="Gene3D" id="3.40.50.10860">
    <property type="entry name" value="Leucine Dehydrogenase, chain A, domain 1"/>
    <property type="match status" value="1"/>
</dbReference>
<dbReference type="EMBL" id="JAHDYR010000005">
    <property type="protein sequence ID" value="KAG9396748.1"/>
    <property type="molecule type" value="Genomic_DNA"/>
</dbReference>
<comment type="caution">
    <text evidence="5">The sequence shown here is derived from an EMBL/GenBank/DDBJ whole genome shotgun (WGS) entry which is preliminary data.</text>
</comment>
<dbReference type="InterPro" id="IPR006097">
    <property type="entry name" value="Glu/Leu/Phe/Val/Trp_DH_dimer"/>
</dbReference>
<dbReference type="AlphaFoldDB" id="A0A8J6AXR6"/>